<protein>
    <submittedName>
        <fullName evidence="1">Putative hydrolase of the HAD superfamily</fullName>
    </submittedName>
</protein>
<proteinExistence type="predicted"/>
<name>A0A438M9D9_9ACTN</name>
<reference evidence="1 2" key="1">
    <citation type="submission" date="2019-01" db="EMBL/GenBank/DDBJ databases">
        <title>Sequencing the genomes of 1000 actinobacteria strains.</title>
        <authorList>
            <person name="Klenk H.-P."/>
        </authorList>
    </citation>
    <scope>NUCLEOTIDE SEQUENCE [LARGE SCALE GENOMIC DNA]</scope>
    <source>
        <strain evidence="1 2">DSM 43925</strain>
    </source>
</reference>
<dbReference type="InterPro" id="IPR006439">
    <property type="entry name" value="HAD-SF_hydro_IA"/>
</dbReference>
<organism evidence="1 2">
    <name type="scientific">Nonomuraea polychroma</name>
    <dbReference type="NCBI Taxonomy" id="46176"/>
    <lineage>
        <taxon>Bacteria</taxon>
        <taxon>Bacillati</taxon>
        <taxon>Actinomycetota</taxon>
        <taxon>Actinomycetes</taxon>
        <taxon>Streptosporangiales</taxon>
        <taxon>Streptosporangiaceae</taxon>
        <taxon>Nonomuraea</taxon>
    </lineage>
</organism>
<dbReference type="CDD" id="cd02603">
    <property type="entry name" value="HAD_sEH-N_like"/>
    <property type="match status" value="1"/>
</dbReference>
<dbReference type="GO" id="GO:0016787">
    <property type="term" value="F:hydrolase activity"/>
    <property type="evidence" value="ECO:0007669"/>
    <property type="project" value="UniProtKB-KW"/>
</dbReference>
<dbReference type="NCBIfam" id="TIGR01509">
    <property type="entry name" value="HAD-SF-IA-v3"/>
    <property type="match status" value="1"/>
</dbReference>
<comment type="caution">
    <text evidence="1">The sequence shown here is derived from an EMBL/GenBank/DDBJ whole genome shotgun (WGS) entry which is preliminary data.</text>
</comment>
<dbReference type="PANTHER" id="PTHR43611">
    <property type="entry name" value="ALPHA-D-GLUCOSE 1-PHOSPHATE PHOSPHATASE"/>
    <property type="match status" value="1"/>
</dbReference>
<evidence type="ECO:0000313" key="1">
    <source>
        <dbReference type="EMBL" id="RVX42306.1"/>
    </source>
</evidence>
<keyword evidence="1" id="KW-0378">Hydrolase</keyword>
<gene>
    <name evidence="1" type="ORF">EDD27_4930</name>
</gene>
<dbReference type="PANTHER" id="PTHR43611:SF3">
    <property type="entry name" value="FLAVIN MONONUCLEOTIDE HYDROLASE 1, CHLOROPLATIC"/>
    <property type="match status" value="1"/>
</dbReference>
<dbReference type="InterPro" id="IPR023198">
    <property type="entry name" value="PGP-like_dom2"/>
</dbReference>
<dbReference type="Pfam" id="PF00702">
    <property type="entry name" value="Hydrolase"/>
    <property type="match status" value="1"/>
</dbReference>
<dbReference type="PRINTS" id="PR00413">
    <property type="entry name" value="HADHALOGNASE"/>
</dbReference>
<dbReference type="Gene3D" id="3.40.50.1000">
    <property type="entry name" value="HAD superfamily/HAD-like"/>
    <property type="match status" value="1"/>
</dbReference>
<dbReference type="EMBL" id="SAUN01000001">
    <property type="protein sequence ID" value="RVX42306.1"/>
    <property type="molecule type" value="Genomic_DNA"/>
</dbReference>
<dbReference type="AlphaFoldDB" id="A0A438M9D9"/>
<keyword evidence="2" id="KW-1185">Reference proteome</keyword>
<dbReference type="InterPro" id="IPR023214">
    <property type="entry name" value="HAD_sf"/>
</dbReference>
<dbReference type="Gene3D" id="1.10.150.240">
    <property type="entry name" value="Putative phosphatase, domain 2"/>
    <property type="match status" value="1"/>
</dbReference>
<dbReference type="SUPFAM" id="SSF56784">
    <property type="entry name" value="HAD-like"/>
    <property type="match status" value="1"/>
</dbReference>
<dbReference type="Proteomes" id="UP000284824">
    <property type="component" value="Unassembled WGS sequence"/>
</dbReference>
<evidence type="ECO:0000313" key="2">
    <source>
        <dbReference type="Proteomes" id="UP000284824"/>
    </source>
</evidence>
<dbReference type="SFLD" id="SFLDS00003">
    <property type="entry name" value="Haloacid_Dehalogenase"/>
    <property type="match status" value="1"/>
</dbReference>
<dbReference type="SFLD" id="SFLDG01129">
    <property type="entry name" value="C1.5:_HAD__Beta-PGM__Phosphata"/>
    <property type="match status" value="1"/>
</dbReference>
<accession>A0A438M9D9</accession>
<dbReference type="InterPro" id="IPR036412">
    <property type="entry name" value="HAD-like_sf"/>
</dbReference>
<sequence>MRGGPGVQEWRLLSPGQDTRHRVGDMPNVIVFDLYGVIARTQSPAARQRIVDLAGVPGERFWEAYWGCRPDYDAGQDGTAYWGAVAERLGTRFADVPALIDADLDSWCHVDGEMVQVVHELADQGHRLGLLSNIIEELVPVWETRHGEWLGRFATLTYSCRIGVAKPRRRAYEICAERMGVAPGDVLFIDDNEVNVVAAREAGMSAEVFESPDQVRALARAVTLGR</sequence>